<dbReference type="SMART" id="SM00530">
    <property type="entry name" value="HTH_XRE"/>
    <property type="match status" value="1"/>
</dbReference>
<evidence type="ECO:0000313" key="5">
    <source>
        <dbReference type="Proteomes" id="UP000650477"/>
    </source>
</evidence>
<evidence type="ECO:0000256" key="1">
    <source>
        <dbReference type="ARBA" id="ARBA00023125"/>
    </source>
</evidence>
<dbReference type="Proteomes" id="UP000650477">
    <property type="component" value="Unassembled WGS sequence"/>
</dbReference>
<organism evidence="4 5">
    <name type="scientific">Morganella morganii</name>
    <name type="common">Proteus morganii</name>
    <dbReference type="NCBI Taxonomy" id="582"/>
    <lineage>
        <taxon>Bacteria</taxon>
        <taxon>Pseudomonadati</taxon>
        <taxon>Pseudomonadota</taxon>
        <taxon>Gammaproteobacteria</taxon>
        <taxon>Enterobacterales</taxon>
        <taxon>Morganellaceae</taxon>
        <taxon>Morganella</taxon>
    </lineage>
</organism>
<dbReference type="PANTHER" id="PTHR46558">
    <property type="entry name" value="TRACRIPTIONAL REGULATORY PROTEIN-RELATED-RELATED"/>
    <property type="match status" value="1"/>
</dbReference>
<name>A0A8I0Q3K2_MORMO</name>
<dbReference type="PANTHER" id="PTHR46558:SF4">
    <property type="entry name" value="DNA-BIDING PHAGE PROTEIN"/>
    <property type="match status" value="1"/>
</dbReference>
<evidence type="ECO:0000259" key="3">
    <source>
        <dbReference type="PROSITE" id="PS50943"/>
    </source>
</evidence>
<evidence type="ECO:0000256" key="2">
    <source>
        <dbReference type="SAM" id="MobiDB-lite"/>
    </source>
</evidence>
<sequence length="94" mass="10458">MKNKDNRISASAGRRIKEARKSRRIPGKQLAQRIGVSQQQLSRYESGGTPLTLDMVFFIAHVLDISVSELLSDLLPAQEKECGLILANYNSKNS</sequence>
<feature type="domain" description="HTH cro/C1-type" evidence="3">
    <location>
        <begin position="16"/>
        <end position="70"/>
    </location>
</feature>
<dbReference type="InterPro" id="IPR001387">
    <property type="entry name" value="Cro/C1-type_HTH"/>
</dbReference>
<gene>
    <name evidence="4" type="ORF">CYG68_18140</name>
</gene>
<dbReference type="InterPro" id="IPR010982">
    <property type="entry name" value="Lambda_DNA-bd_dom_sf"/>
</dbReference>
<dbReference type="SUPFAM" id="SSF47413">
    <property type="entry name" value="lambda repressor-like DNA-binding domains"/>
    <property type="match status" value="1"/>
</dbReference>
<proteinExistence type="predicted"/>
<dbReference type="AlphaFoldDB" id="A0A8I0Q3K2"/>
<feature type="region of interest" description="Disordered" evidence="2">
    <location>
        <begin position="1"/>
        <end position="31"/>
    </location>
</feature>
<comment type="caution">
    <text evidence="4">The sequence shown here is derived from an EMBL/GenBank/DDBJ whole genome shotgun (WGS) entry which is preliminary data.</text>
</comment>
<dbReference type="EMBL" id="PKLF01000021">
    <property type="protein sequence ID" value="MBE8614294.1"/>
    <property type="molecule type" value="Genomic_DNA"/>
</dbReference>
<dbReference type="Pfam" id="PF01381">
    <property type="entry name" value="HTH_3"/>
    <property type="match status" value="1"/>
</dbReference>
<dbReference type="GO" id="GO:0003677">
    <property type="term" value="F:DNA binding"/>
    <property type="evidence" value="ECO:0007669"/>
    <property type="project" value="UniProtKB-KW"/>
</dbReference>
<dbReference type="CDD" id="cd00093">
    <property type="entry name" value="HTH_XRE"/>
    <property type="match status" value="1"/>
</dbReference>
<feature type="compositionally biased region" description="Basic residues" evidence="2">
    <location>
        <begin position="17"/>
        <end position="26"/>
    </location>
</feature>
<dbReference type="PROSITE" id="PS50943">
    <property type="entry name" value="HTH_CROC1"/>
    <property type="match status" value="1"/>
</dbReference>
<dbReference type="RefSeq" id="WP_193830215.1">
    <property type="nucleotide sequence ID" value="NZ_PKLF01000021.1"/>
</dbReference>
<evidence type="ECO:0000313" key="4">
    <source>
        <dbReference type="EMBL" id="MBE8614294.1"/>
    </source>
</evidence>
<dbReference type="Gene3D" id="1.10.260.40">
    <property type="entry name" value="lambda repressor-like DNA-binding domains"/>
    <property type="match status" value="1"/>
</dbReference>
<keyword evidence="1" id="KW-0238">DNA-binding</keyword>
<protein>
    <recommendedName>
        <fullName evidence="3">HTH cro/C1-type domain-containing protein</fullName>
    </recommendedName>
</protein>
<reference evidence="4" key="1">
    <citation type="submission" date="2017-12" db="EMBL/GenBank/DDBJ databases">
        <title>Genome sequencing and analysis.</title>
        <authorList>
            <person name="Huang Y.-T."/>
        </authorList>
    </citation>
    <scope>NUCLEOTIDE SEQUENCE</scope>
    <source>
        <strain evidence="4">VGH116</strain>
    </source>
</reference>
<accession>A0A8I0Q3K2</accession>